<dbReference type="Proteomes" id="UP000027980">
    <property type="component" value="Chromosome"/>
</dbReference>
<reference evidence="2 4" key="2">
    <citation type="submission" date="2016-10" db="EMBL/GenBank/DDBJ databases">
        <authorList>
            <person name="Varghese N."/>
            <person name="Submissions S."/>
        </authorList>
    </citation>
    <scope>NUCLEOTIDE SEQUENCE [LARGE SCALE GENOMIC DNA]</scope>
    <source>
        <strain evidence="2 4">DSM 21619</strain>
    </source>
</reference>
<evidence type="ECO:0000313" key="2">
    <source>
        <dbReference type="EMBL" id="SEM78087.1"/>
    </source>
</evidence>
<reference evidence="1 3" key="1">
    <citation type="submission" date="2014-07" db="EMBL/GenBank/DDBJ databases">
        <title>Complete genome sequence of a moderately halophilic bacterium Terribacillus aidingensis MP602, isolated from Cryptomeria fortunei in Tianmu mountain in China.</title>
        <authorList>
            <person name="Wang Y."/>
            <person name="Lu P."/>
            <person name="Zhang L."/>
        </authorList>
    </citation>
    <scope>NUCLEOTIDE SEQUENCE [LARGE SCALE GENOMIC DNA]</scope>
    <source>
        <strain evidence="1 3">MP602</strain>
    </source>
</reference>
<dbReference type="EMBL" id="CP008876">
    <property type="protein sequence ID" value="AIF66254.1"/>
    <property type="molecule type" value="Genomic_DNA"/>
</dbReference>
<accession>A0A075LIN7</accession>
<evidence type="ECO:0000313" key="1">
    <source>
        <dbReference type="EMBL" id="AIF66254.1"/>
    </source>
</evidence>
<gene>
    <name evidence="1" type="ORF">GZ22_06230</name>
    <name evidence="2" type="ORF">SAMN04489762_1013</name>
</gene>
<dbReference type="InterPro" id="IPR019241">
    <property type="entry name" value="DUF2197"/>
</dbReference>
<dbReference type="AlphaFoldDB" id="A0A075LIN7"/>
<dbReference type="OrthoDB" id="2989868at2"/>
<dbReference type="Pfam" id="PF09963">
    <property type="entry name" value="DUF2197"/>
    <property type="match status" value="1"/>
</dbReference>
<accession>A0AAX2ED61</accession>
<sequence length="67" mass="7879">MRVKCVLCDKVEEIDDGSPHAKKLRNRRNSMHICNDCSDRIAMRTKERKATGNFNLYREKKTDEPLI</sequence>
<dbReference type="KEGG" id="tap:GZ22_06230"/>
<evidence type="ECO:0000313" key="3">
    <source>
        <dbReference type="Proteomes" id="UP000027980"/>
    </source>
</evidence>
<dbReference type="RefSeq" id="WP_038559869.1">
    <property type="nucleotide sequence ID" value="NZ_CP008876.1"/>
</dbReference>
<name>A0A075LIN7_9BACI</name>
<dbReference type="EMBL" id="FOCD01000001">
    <property type="protein sequence ID" value="SEM78087.1"/>
    <property type="molecule type" value="Genomic_DNA"/>
</dbReference>
<evidence type="ECO:0000313" key="4">
    <source>
        <dbReference type="Proteomes" id="UP000199735"/>
    </source>
</evidence>
<protein>
    <submittedName>
        <fullName evidence="2">Uncharacterized protein YlaI</fullName>
    </submittedName>
</protein>
<organism evidence="1 3">
    <name type="scientific">Terribacillus saccharophilus</name>
    <dbReference type="NCBI Taxonomy" id="361277"/>
    <lineage>
        <taxon>Bacteria</taxon>
        <taxon>Bacillati</taxon>
        <taxon>Bacillota</taxon>
        <taxon>Bacilli</taxon>
        <taxon>Bacillales</taxon>
        <taxon>Bacillaceae</taxon>
        <taxon>Terribacillus</taxon>
    </lineage>
</organism>
<dbReference type="HOGENOM" id="CLU_195976_0_0_9"/>
<dbReference type="Proteomes" id="UP000199735">
    <property type="component" value="Unassembled WGS sequence"/>
</dbReference>
<dbReference type="GeneID" id="34221364"/>
<proteinExistence type="predicted"/>